<dbReference type="Pfam" id="PF11700">
    <property type="entry name" value="ATG22"/>
    <property type="match status" value="1"/>
</dbReference>
<evidence type="ECO:0000256" key="1">
    <source>
        <dbReference type="ARBA" id="ARBA00004127"/>
    </source>
</evidence>
<dbReference type="EMBL" id="CP025408">
    <property type="protein sequence ID" value="AUH33154.1"/>
    <property type="molecule type" value="Genomic_DNA"/>
</dbReference>
<dbReference type="InterPro" id="IPR036259">
    <property type="entry name" value="MFS_trans_sf"/>
</dbReference>
<feature type="transmembrane region" description="Helical" evidence="6">
    <location>
        <begin position="7"/>
        <end position="32"/>
    </location>
</feature>
<evidence type="ECO:0000256" key="3">
    <source>
        <dbReference type="ARBA" id="ARBA00022692"/>
    </source>
</evidence>
<proteinExistence type="predicted"/>
<sequence length="452" mass="48410">MNRKRIWGWWFFDWASQPFATLLLTFIFSIYFGEVARTHFIAMGEGATVAGAQAQTLWGTGLAISGVIIAICAPILGAVADTTGRRMLWIWVFSGFYVLGALGLWFLVPQQPPLTLALIFFGIGLIGMEFATIFTNALLPALAPPDEIGRISGSGYAFGYLGGLVSLVFMLLLFAENPRTGLTLAGIPPIFGLDAAAREGTRFAGPFTAIWYVIFMIPFFLWVKEPRLPKRSFSAGRTLSDLWRLILSLRDRQSLSAWLVSSMFSRDALNAMYAFGGIYAGTVLGWPVFLSGVFGVVSALAAAIISQLGGRADRAYGPKPVIIVCTIALIAVCVVIVGMDRTSLLGIPLAAGSRVPDAVFFACGAVIGGAGGALQAASRTMMVRHTTPEKATEAFGLYALSGKATAFLAPFLIATVTAISGDQRIGISPLIVMFILALVLLRWVKAEGEVEQ</sequence>
<evidence type="ECO:0000256" key="6">
    <source>
        <dbReference type="SAM" id="Phobius"/>
    </source>
</evidence>
<keyword evidence="8" id="KW-1185">Reference proteome</keyword>
<gene>
    <name evidence="7" type="ORF">CUV01_06915</name>
</gene>
<comment type="subcellular location">
    <subcellularLocation>
        <location evidence="1">Endomembrane system</location>
        <topology evidence="1">Multi-pass membrane protein</topology>
    </subcellularLocation>
</comment>
<feature type="transmembrane region" description="Helical" evidence="6">
    <location>
        <begin position="359"/>
        <end position="377"/>
    </location>
</feature>
<dbReference type="AlphaFoldDB" id="A0A2K9EV62"/>
<keyword evidence="4 6" id="KW-1133">Transmembrane helix</keyword>
<evidence type="ECO:0000313" key="7">
    <source>
        <dbReference type="EMBL" id="AUH33154.1"/>
    </source>
</evidence>
<dbReference type="SUPFAM" id="SSF103473">
    <property type="entry name" value="MFS general substrate transporter"/>
    <property type="match status" value="1"/>
</dbReference>
<dbReference type="GO" id="GO:0012505">
    <property type="term" value="C:endomembrane system"/>
    <property type="evidence" value="ECO:0007669"/>
    <property type="project" value="UniProtKB-SubCell"/>
</dbReference>
<feature type="transmembrane region" description="Helical" evidence="6">
    <location>
        <begin position="321"/>
        <end position="339"/>
    </location>
</feature>
<name>A0A2K9EV62_9RHOB</name>
<dbReference type="RefSeq" id="WP_101459824.1">
    <property type="nucleotide sequence ID" value="NZ_CP025408.1"/>
</dbReference>
<protein>
    <submittedName>
        <fullName evidence="7">MFS transporter</fullName>
    </submittedName>
</protein>
<feature type="transmembrane region" description="Helical" evidence="6">
    <location>
        <begin position="425"/>
        <end position="444"/>
    </location>
</feature>
<dbReference type="KEGG" id="paro:CUV01_06915"/>
<dbReference type="InterPro" id="IPR024671">
    <property type="entry name" value="Atg22-like"/>
</dbReference>
<dbReference type="PANTHER" id="PTHR23519:SF1">
    <property type="entry name" value="AUTOPHAGY-RELATED PROTEIN 22"/>
    <property type="match status" value="1"/>
</dbReference>
<feature type="transmembrane region" description="Helical" evidence="6">
    <location>
        <begin position="203"/>
        <end position="223"/>
    </location>
</feature>
<keyword evidence="3 6" id="KW-0812">Transmembrane</keyword>
<evidence type="ECO:0000256" key="5">
    <source>
        <dbReference type="ARBA" id="ARBA00023136"/>
    </source>
</evidence>
<feature type="transmembrane region" description="Helical" evidence="6">
    <location>
        <begin position="397"/>
        <end position="419"/>
    </location>
</feature>
<feature type="transmembrane region" description="Helical" evidence="6">
    <location>
        <begin position="88"/>
        <end position="108"/>
    </location>
</feature>
<feature type="transmembrane region" description="Helical" evidence="6">
    <location>
        <begin position="286"/>
        <end position="309"/>
    </location>
</feature>
<evidence type="ECO:0000313" key="8">
    <source>
        <dbReference type="Proteomes" id="UP000233742"/>
    </source>
</evidence>
<dbReference type="InterPro" id="IPR050495">
    <property type="entry name" value="ATG22/LtaA_families"/>
</dbReference>
<organism evidence="7 8">
    <name type="scientific">Paracoccus tegillarcae</name>
    <dbReference type="NCBI Taxonomy" id="1529068"/>
    <lineage>
        <taxon>Bacteria</taxon>
        <taxon>Pseudomonadati</taxon>
        <taxon>Pseudomonadota</taxon>
        <taxon>Alphaproteobacteria</taxon>
        <taxon>Rhodobacterales</taxon>
        <taxon>Paracoccaceae</taxon>
        <taxon>Paracoccus</taxon>
    </lineage>
</organism>
<feature type="transmembrane region" description="Helical" evidence="6">
    <location>
        <begin position="114"/>
        <end position="143"/>
    </location>
</feature>
<keyword evidence="5 6" id="KW-0472">Membrane</keyword>
<dbReference type="Proteomes" id="UP000233742">
    <property type="component" value="Chromosome"/>
</dbReference>
<dbReference type="OrthoDB" id="9768783at2"/>
<accession>A0A2K9EV62</accession>
<dbReference type="Gene3D" id="1.20.1250.20">
    <property type="entry name" value="MFS general substrate transporter like domains"/>
    <property type="match status" value="1"/>
</dbReference>
<evidence type="ECO:0000256" key="4">
    <source>
        <dbReference type="ARBA" id="ARBA00022989"/>
    </source>
</evidence>
<feature type="transmembrane region" description="Helical" evidence="6">
    <location>
        <begin position="155"/>
        <end position="175"/>
    </location>
</feature>
<feature type="transmembrane region" description="Helical" evidence="6">
    <location>
        <begin position="52"/>
        <end position="76"/>
    </location>
</feature>
<reference evidence="7 8" key="1">
    <citation type="submission" date="2017-12" db="EMBL/GenBank/DDBJ databases">
        <authorList>
            <person name="Hurst M.R.H."/>
        </authorList>
    </citation>
    <scope>NUCLEOTIDE SEQUENCE [LARGE SCALE GENOMIC DNA]</scope>
    <source>
        <strain evidence="7 8">BM15</strain>
    </source>
</reference>
<keyword evidence="2" id="KW-0813">Transport</keyword>
<dbReference type="PANTHER" id="PTHR23519">
    <property type="entry name" value="AUTOPHAGY-RELATED PROTEIN 22"/>
    <property type="match status" value="1"/>
</dbReference>
<evidence type="ECO:0000256" key="2">
    <source>
        <dbReference type="ARBA" id="ARBA00022448"/>
    </source>
</evidence>